<feature type="chain" id="PRO_5043619305" evidence="17">
    <location>
        <begin position="19"/>
        <end position="1035"/>
    </location>
</feature>
<accession>A0AAV6SEF7</accession>
<evidence type="ECO:0000313" key="20">
    <source>
        <dbReference type="Proteomes" id="UP000693946"/>
    </source>
</evidence>
<evidence type="ECO:0000256" key="11">
    <source>
        <dbReference type="ARBA" id="ARBA00023136"/>
    </source>
</evidence>
<dbReference type="InterPro" id="IPR050971">
    <property type="entry name" value="Cadherin-domain_protein"/>
</dbReference>
<dbReference type="Proteomes" id="UP000693946">
    <property type="component" value="Linkage Group LG14"/>
</dbReference>
<sequence length="1035" mass="113648">MVLLLLLVVLTLSAEAKGENKTLVRKKRAWILPPSKLMENIDYTHKPFIAKIRSDQELTTKVDYYLSGPGADRPPINLFLVNHETGFVTITGILDREICPSYNLTGVAKYRNGSVAEENIPLVVTVLDQNDNSPYFEQQSGSIKEASKPGTFVMQIVGKDKDQAGHINSEISYSIISQEPAGTGHMFTIDAKTGKVYVKEPTLDRENYDLYKLVVMGRDLAGAPGGRTGTGTVEIKVVDINDNIPTLEKSECSGSVDENVVDVVVMRIKALDKDLEYSDNWVTLFSIDKGNEDNLFSIETDRETNEGILKLIKPVDFEEIQNLELGLLIKNVASFVEGGPGGVDCKIAVNNMPEDPAFIPDTKIVPVSEDPDKDPTDCDHSVPADPDTGKPAENVNYAKAYDPDHWFTIDEKTAEIKLNKAPDKESPFLVNGTYIAKIVAITKDMPAKTATGTIAIQVSDFNDHCPTLKTSHVTLCSNEKTVYVTGLDEDSHPNAAPFTFRILSEGTHGSWVLEVLNETTAALHSQEALWPGTYELQVEVSDNQGLSCPDKEVFHVDVCTCGTAETCYRKLQTPSSELAAPAIGLMFLAMCLLLLLLLFLLYCQCGGKEALFPDQFNDLPFDTKQHLMSYHTEGKGEAVPLQSVPIRSLSAPDVNFPKQRLLNMENYQTNTYFNESVQKFQESSQNFMEVDGYRFARQSFDRRSSKSQQFTKLGFGTQKSTHLYEDMALPESFLDHYYTEKAMFVELGKDGMLQFNYEGQDSCAGSVGCCSLLEPDNDLQFLNDLEPKFQTLADICLPPTPKPSLPDKVVDADLVIDTQHTVETKQANVNTEKVVSSVNVTKPTEPPPMKITQSEVTNISQSSHIHQSSNIHHTATLPSPVQTVVLQQQPVYYTSPMLQPMQYVVQPQMQTTVLLADGAHGANVPGLYVVSGSQTASGVPFNMPTAPAPAPALVMHGFESPKSSASPTRLVSSTQLLPGSINLPQGSFRAEGWKVVGSNTNGNHVMVKKKPKKSLPSVTDPVNSGSSKGPEVLSW</sequence>
<dbReference type="PROSITE" id="PS00232">
    <property type="entry name" value="CADHERIN_1"/>
    <property type="match status" value="2"/>
</dbReference>
<dbReference type="FunFam" id="2.60.40.60:FF:000083">
    <property type="entry name" value="Desmoglein 1"/>
    <property type="match status" value="1"/>
</dbReference>
<feature type="compositionally biased region" description="Basic and acidic residues" evidence="15">
    <location>
        <begin position="373"/>
        <end position="390"/>
    </location>
</feature>
<feature type="transmembrane region" description="Helical" evidence="16">
    <location>
        <begin position="578"/>
        <end position="602"/>
    </location>
</feature>
<evidence type="ECO:0000256" key="6">
    <source>
        <dbReference type="ARBA" id="ARBA00022737"/>
    </source>
</evidence>
<evidence type="ECO:0000256" key="12">
    <source>
        <dbReference type="ARBA" id="ARBA00023180"/>
    </source>
</evidence>
<evidence type="ECO:0000256" key="5">
    <source>
        <dbReference type="ARBA" id="ARBA00022723"/>
    </source>
</evidence>
<dbReference type="Pfam" id="PF00028">
    <property type="entry name" value="Cadherin"/>
    <property type="match status" value="3"/>
</dbReference>
<dbReference type="AlphaFoldDB" id="A0AAV6SEF7"/>
<dbReference type="Pfam" id="PF01049">
    <property type="entry name" value="CADH_Y-type_LIR"/>
    <property type="match status" value="1"/>
</dbReference>
<evidence type="ECO:0000256" key="3">
    <source>
        <dbReference type="ARBA" id="ARBA00022475"/>
    </source>
</evidence>
<keyword evidence="12" id="KW-0325">Glycoprotein</keyword>
<keyword evidence="6" id="KW-0677">Repeat</keyword>
<feature type="compositionally biased region" description="Polar residues" evidence="15">
    <location>
        <begin position="1016"/>
        <end position="1027"/>
    </location>
</feature>
<dbReference type="PANTHER" id="PTHR24025:SF32">
    <property type="entry name" value="DESMOGLEIN-2"/>
    <property type="match status" value="1"/>
</dbReference>
<dbReference type="FunFam" id="2.60.40.60:FF:000011">
    <property type="entry name" value="Cadherin 1"/>
    <property type="match status" value="1"/>
</dbReference>
<keyword evidence="17" id="KW-0732">Signal</keyword>
<dbReference type="PANTHER" id="PTHR24025">
    <property type="entry name" value="DESMOGLEIN FAMILY MEMBER"/>
    <property type="match status" value="1"/>
</dbReference>
<feature type="domain" description="Cadherin" evidence="18">
    <location>
        <begin position="385"/>
        <end position="468"/>
    </location>
</feature>
<name>A0AAV6SEF7_SOLSE</name>
<evidence type="ECO:0000256" key="14">
    <source>
        <dbReference type="RuleBase" id="RU004357"/>
    </source>
</evidence>
<evidence type="ECO:0000256" key="15">
    <source>
        <dbReference type="SAM" id="MobiDB-lite"/>
    </source>
</evidence>
<protein>
    <submittedName>
        <fullName evidence="19">Desmoglein-2 Cadherin family member 5 HDGC</fullName>
    </submittedName>
</protein>
<dbReference type="GO" id="GO:0030057">
    <property type="term" value="C:desmosome"/>
    <property type="evidence" value="ECO:0007669"/>
    <property type="project" value="UniProtKB-SubCell"/>
</dbReference>
<evidence type="ECO:0000256" key="17">
    <source>
        <dbReference type="SAM" id="SignalP"/>
    </source>
</evidence>
<dbReference type="InterPro" id="IPR000233">
    <property type="entry name" value="Cadherin_Y-type_LIR"/>
</dbReference>
<keyword evidence="8" id="KW-0130">Cell adhesion</keyword>
<keyword evidence="20" id="KW-1185">Reference proteome</keyword>
<keyword evidence="5" id="KW-0479">Metal-binding</keyword>
<keyword evidence="3" id="KW-1003">Cell membrane</keyword>
<evidence type="ECO:0000256" key="16">
    <source>
        <dbReference type="SAM" id="Phobius"/>
    </source>
</evidence>
<comment type="function">
    <text evidence="14">Cadherins are calcium-dependent cell adhesion proteins.</text>
</comment>
<evidence type="ECO:0000313" key="19">
    <source>
        <dbReference type="EMBL" id="KAG7515027.1"/>
    </source>
</evidence>
<gene>
    <name evidence="19" type="ORF">JOB18_048091</name>
</gene>
<dbReference type="FunFam" id="2.60.40.60:FF:000068">
    <property type="entry name" value="Desmoglein 1"/>
    <property type="match status" value="1"/>
</dbReference>
<dbReference type="GO" id="GO:0045216">
    <property type="term" value="P:cell-cell junction organization"/>
    <property type="evidence" value="ECO:0007669"/>
    <property type="project" value="UniProtKB-ARBA"/>
</dbReference>
<feature type="domain" description="Cadherin" evidence="18">
    <location>
        <begin position="265"/>
        <end position="358"/>
    </location>
</feature>
<feature type="domain" description="Cadherin" evidence="18">
    <location>
        <begin position="135"/>
        <end position="247"/>
    </location>
</feature>
<evidence type="ECO:0000256" key="2">
    <source>
        <dbReference type="ARBA" id="ARBA00004568"/>
    </source>
</evidence>
<evidence type="ECO:0000256" key="9">
    <source>
        <dbReference type="ARBA" id="ARBA00022949"/>
    </source>
</evidence>
<organism evidence="19 20">
    <name type="scientific">Solea senegalensis</name>
    <name type="common">Senegalese sole</name>
    <dbReference type="NCBI Taxonomy" id="28829"/>
    <lineage>
        <taxon>Eukaryota</taxon>
        <taxon>Metazoa</taxon>
        <taxon>Chordata</taxon>
        <taxon>Craniata</taxon>
        <taxon>Vertebrata</taxon>
        <taxon>Euteleostomi</taxon>
        <taxon>Actinopterygii</taxon>
        <taxon>Neopterygii</taxon>
        <taxon>Teleostei</taxon>
        <taxon>Neoteleostei</taxon>
        <taxon>Acanthomorphata</taxon>
        <taxon>Carangaria</taxon>
        <taxon>Pleuronectiformes</taxon>
        <taxon>Pleuronectoidei</taxon>
        <taxon>Soleidae</taxon>
        <taxon>Solea</taxon>
    </lineage>
</organism>
<feature type="domain" description="Cadherin" evidence="18">
    <location>
        <begin position="55"/>
        <end position="136"/>
    </location>
</feature>
<dbReference type="PROSITE" id="PS50268">
    <property type="entry name" value="CADHERIN_2"/>
    <property type="match status" value="4"/>
</dbReference>
<feature type="region of interest" description="Disordered" evidence="15">
    <location>
        <begin position="368"/>
        <end position="395"/>
    </location>
</feature>
<dbReference type="CDD" id="cd11304">
    <property type="entry name" value="Cadherin_repeat"/>
    <property type="match status" value="4"/>
</dbReference>
<evidence type="ECO:0000256" key="4">
    <source>
        <dbReference type="ARBA" id="ARBA00022692"/>
    </source>
</evidence>
<comment type="subcellular location">
    <subcellularLocation>
        <location evidence="2">Cell junction</location>
        <location evidence="2">Desmosome</location>
    </subcellularLocation>
    <subcellularLocation>
        <location evidence="1">Cell membrane</location>
    </subcellularLocation>
</comment>
<keyword evidence="10 16" id="KW-1133">Transmembrane helix</keyword>
<evidence type="ECO:0000256" key="1">
    <source>
        <dbReference type="ARBA" id="ARBA00004236"/>
    </source>
</evidence>
<dbReference type="GO" id="GO:0055113">
    <property type="term" value="P:epiboly involved in gastrulation with mouth forming second"/>
    <property type="evidence" value="ECO:0007669"/>
    <property type="project" value="UniProtKB-ARBA"/>
</dbReference>
<feature type="signal peptide" evidence="17">
    <location>
        <begin position="1"/>
        <end position="18"/>
    </location>
</feature>
<evidence type="ECO:0000256" key="10">
    <source>
        <dbReference type="ARBA" id="ARBA00022989"/>
    </source>
</evidence>
<evidence type="ECO:0000256" key="13">
    <source>
        <dbReference type="PROSITE-ProRule" id="PRU00043"/>
    </source>
</evidence>
<proteinExistence type="predicted"/>
<keyword evidence="4 16" id="KW-0812">Transmembrane</keyword>
<reference evidence="19 20" key="1">
    <citation type="journal article" date="2021" name="Sci. Rep.">
        <title>Chromosome anchoring in Senegalese sole (Solea senegalensis) reveals sex-associated markers and genome rearrangements in flatfish.</title>
        <authorList>
            <person name="Guerrero-Cozar I."/>
            <person name="Gomez-Garrido J."/>
            <person name="Berbel C."/>
            <person name="Martinez-Blanch J.F."/>
            <person name="Alioto T."/>
            <person name="Claros M.G."/>
            <person name="Gagnaire P.A."/>
            <person name="Manchado M."/>
        </authorList>
    </citation>
    <scope>NUCLEOTIDE SEQUENCE [LARGE SCALE GENOMIC DNA]</scope>
    <source>
        <strain evidence="19">Sse05_10M</strain>
    </source>
</reference>
<dbReference type="InterPro" id="IPR020894">
    <property type="entry name" value="Cadherin_CS"/>
</dbReference>
<dbReference type="GO" id="GO:0007156">
    <property type="term" value="P:homophilic cell adhesion via plasma membrane adhesion molecules"/>
    <property type="evidence" value="ECO:0007669"/>
    <property type="project" value="InterPro"/>
</dbReference>
<dbReference type="GO" id="GO:0005886">
    <property type="term" value="C:plasma membrane"/>
    <property type="evidence" value="ECO:0007669"/>
    <property type="project" value="UniProtKB-SubCell"/>
</dbReference>
<dbReference type="FunFam" id="2.60.40.60:FF:000074">
    <property type="entry name" value="Desmoglein 4"/>
    <property type="match status" value="1"/>
</dbReference>
<keyword evidence="9" id="KW-0965">Cell junction</keyword>
<dbReference type="EMBL" id="JAGKHQ010000006">
    <property type="protein sequence ID" value="KAG7515027.1"/>
    <property type="molecule type" value="Genomic_DNA"/>
</dbReference>
<evidence type="ECO:0000259" key="18">
    <source>
        <dbReference type="PROSITE" id="PS50268"/>
    </source>
</evidence>
<dbReference type="InterPro" id="IPR002126">
    <property type="entry name" value="Cadherin-like_dom"/>
</dbReference>
<dbReference type="FunFam" id="2.60.40.60:FF:000031">
    <property type="entry name" value="Cadherin 3"/>
    <property type="match status" value="1"/>
</dbReference>
<comment type="caution">
    <text evidence="19">The sequence shown here is derived from an EMBL/GenBank/DDBJ whole genome shotgun (WGS) entry which is preliminary data.</text>
</comment>
<feature type="region of interest" description="Disordered" evidence="15">
    <location>
        <begin position="1002"/>
        <end position="1035"/>
    </location>
</feature>
<dbReference type="SMART" id="SM00112">
    <property type="entry name" value="CA"/>
    <property type="match status" value="4"/>
</dbReference>
<evidence type="ECO:0000256" key="8">
    <source>
        <dbReference type="ARBA" id="ARBA00022889"/>
    </source>
</evidence>
<keyword evidence="11 16" id="KW-0472">Membrane</keyword>
<evidence type="ECO:0000256" key="7">
    <source>
        <dbReference type="ARBA" id="ARBA00022837"/>
    </source>
</evidence>
<dbReference type="GO" id="GO:0005509">
    <property type="term" value="F:calcium ion binding"/>
    <property type="evidence" value="ECO:0007669"/>
    <property type="project" value="UniProtKB-UniRule"/>
</dbReference>
<keyword evidence="7 13" id="KW-0106">Calcium</keyword>